<comment type="cofactor">
    <cofactor evidence="1">
        <name>thiamine diphosphate</name>
        <dbReference type="ChEBI" id="CHEBI:58937"/>
    </cofactor>
</comment>
<dbReference type="GO" id="GO:0006086">
    <property type="term" value="P:pyruvate decarboxylation to acetyl-CoA"/>
    <property type="evidence" value="ECO:0007669"/>
    <property type="project" value="TreeGrafter"/>
</dbReference>
<accession>A0A7U6JFC9</accession>
<dbReference type="KEGG" id="cex:CSE_01730"/>
<evidence type="ECO:0000256" key="1">
    <source>
        <dbReference type="ARBA" id="ARBA00001964"/>
    </source>
</evidence>
<dbReference type="Proteomes" id="UP000004793">
    <property type="component" value="Chromosome"/>
</dbReference>
<organism evidence="5 6">
    <name type="scientific">Caldisericum exile (strain DSM 21853 / NBRC 104410 / AZM16c01)</name>
    <dbReference type="NCBI Taxonomy" id="511051"/>
    <lineage>
        <taxon>Bacteria</taxon>
        <taxon>Pseudomonadati</taxon>
        <taxon>Caldisericota/Cryosericota group</taxon>
        <taxon>Caldisericota</taxon>
        <taxon>Caldisericia</taxon>
        <taxon>Caldisericales</taxon>
        <taxon>Caldisericaceae</taxon>
        <taxon>Caldisericum</taxon>
    </lineage>
</organism>
<protein>
    <submittedName>
        <fullName evidence="5">Acetoin dehydrogenase E1 component alpha subunit</fullName>
    </submittedName>
</protein>
<reference evidence="5 6" key="1">
    <citation type="submission" date="2011-01" db="EMBL/GenBank/DDBJ databases">
        <title>Whole genome sequence of Caldisericum exile AZM16c01.</title>
        <authorList>
            <person name="Narita-Yamada S."/>
            <person name="Kawakoshi A."/>
            <person name="Nakamura S."/>
            <person name="Sasagawa M."/>
            <person name="Fukada J."/>
            <person name="Sekine M."/>
            <person name="Kato Y."/>
            <person name="Fukai R."/>
            <person name="Sasaki K."/>
            <person name="Hanamaki A."/>
            <person name="Narita H."/>
            <person name="Konno Y."/>
            <person name="Mori K."/>
            <person name="Yamazaki S."/>
            <person name="Suzuki K."/>
            <person name="Fujita N."/>
        </authorList>
    </citation>
    <scope>NUCLEOTIDE SEQUENCE [LARGE SCALE GENOMIC DNA]</scope>
    <source>
        <strain evidence="6">DSM 21853 / NBRC 104410 / AZM16c01</strain>
    </source>
</reference>
<dbReference type="Pfam" id="PF00676">
    <property type="entry name" value="E1_dh"/>
    <property type="match status" value="1"/>
</dbReference>
<keyword evidence="6" id="KW-1185">Reference proteome</keyword>
<gene>
    <name evidence="5" type="primary">acoA</name>
    <name evidence="5" type="ordered locus">CSE_01730</name>
</gene>
<evidence type="ECO:0000256" key="3">
    <source>
        <dbReference type="ARBA" id="ARBA00023052"/>
    </source>
</evidence>
<dbReference type="GO" id="GO:0004739">
    <property type="term" value="F:pyruvate dehydrogenase (acetyl-transferring) activity"/>
    <property type="evidence" value="ECO:0007669"/>
    <property type="project" value="TreeGrafter"/>
</dbReference>
<dbReference type="RefSeq" id="WP_014452706.1">
    <property type="nucleotide sequence ID" value="NC_017096.1"/>
</dbReference>
<keyword evidence="3" id="KW-0786">Thiamine pyrophosphate</keyword>
<dbReference type="PANTHER" id="PTHR11516">
    <property type="entry name" value="PYRUVATE DEHYDROGENASE E1 COMPONENT, ALPHA SUBUNIT BACTERIAL AND ORGANELLAR"/>
    <property type="match status" value="1"/>
</dbReference>
<feature type="domain" description="Dehydrogenase E1 component" evidence="4">
    <location>
        <begin position="14"/>
        <end position="311"/>
    </location>
</feature>
<dbReference type="EMBL" id="AP012051">
    <property type="protein sequence ID" value="BAL80299.1"/>
    <property type="molecule type" value="Genomic_DNA"/>
</dbReference>
<dbReference type="CDD" id="cd02000">
    <property type="entry name" value="TPP_E1_PDC_ADC_BCADC"/>
    <property type="match status" value="1"/>
</dbReference>
<evidence type="ECO:0000259" key="4">
    <source>
        <dbReference type="Pfam" id="PF00676"/>
    </source>
</evidence>
<proteinExistence type="predicted"/>
<name>A0A7U6JFC9_CALEA</name>
<evidence type="ECO:0000256" key="2">
    <source>
        <dbReference type="ARBA" id="ARBA00023002"/>
    </source>
</evidence>
<sequence>MELSKELLLKFYKDMVRIRNFELKAEELFLQGKLPGFIHLYIGEEAIAVGAMANLRVEDYITSTHRGHGHMLAKGASMRKMMAELYGKKHGYCKGKGGSMHIADVSIGVLGANGEVGGGLPIAVGAGMAIKLQKKDSVVISFFGDGASNRGAFHEALNWASVFKLPVIFLNENNQFASTERVQETTSVENISDRAVGYNMPGVSIDGNDVIAVFETVKEAVERARNGGGPTLIEAKTYRLKGHFVGDPQLYRTKEEVDLKWPNEPISRFEKKLFEGGYLTEKEKEEIWNDAKNEVEDAVLFAEQDEYPAPEEALEDLFEDSTNCLY</sequence>
<dbReference type="SUPFAM" id="SSF52518">
    <property type="entry name" value="Thiamin diphosphate-binding fold (THDP-binding)"/>
    <property type="match status" value="1"/>
</dbReference>
<dbReference type="PANTHER" id="PTHR11516:SF60">
    <property type="entry name" value="PYRUVATE DEHYDROGENASE E1 COMPONENT SUBUNIT ALPHA"/>
    <property type="match status" value="1"/>
</dbReference>
<dbReference type="InterPro" id="IPR050642">
    <property type="entry name" value="PDH_E1_Alpha_Subunit"/>
</dbReference>
<dbReference type="OrthoDB" id="9766715at2"/>
<dbReference type="InterPro" id="IPR001017">
    <property type="entry name" value="DH_E1"/>
</dbReference>
<dbReference type="AlphaFoldDB" id="A0A7U6JFC9"/>
<dbReference type="Gene3D" id="3.40.50.970">
    <property type="match status" value="1"/>
</dbReference>
<evidence type="ECO:0000313" key="5">
    <source>
        <dbReference type="EMBL" id="BAL80299.1"/>
    </source>
</evidence>
<dbReference type="InterPro" id="IPR029061">
    <property type="entry name" value="THDP-binding"/>
</dbReference>
<evidence type="ECO:0000313" key="6">
    <source>
        <dbReference type="Proteomes" id="UP000004793"/>
    </source>
</evidence>
<keyword evidence="2" id="KW-0560">Oxidoreductase</keyword>